<evidence type="ECO:0000259" key="4">
    <source>
        <dbReference type="SMART" id="SM00701"/>
    </source>
</evidence>
<dbReference type="Gene3D" id="3.40.80.10">
    <property type="entry name" value="Peptidoglycan recognition protein-like"/>
    <property type="match status" value="1"/>
</dbReference>
<evidence type="ECO:0000256" key="2">
    <source>
        <dbReference type="SAM" id="Phobius"/>
    </source>
</evidence>
<comment type="caution">
    <text evidence="5">The sequence shown here is derived from an EMBL/GenBank/DDBJ whole genome shotgun (WGS) entry which is preliminary data.</text>
</comment>
<dbReference type="RefSeq" id="WP_122202402.1">
    <property type="nucleotide sequence ID" value="NZ_CABJFV010000045.1"/>
</dbReference>
<feature type="transmembrane region" description="Helical" evidence="2">
    <location>
        <begin position="153"/>
        <end position="173"/>
    </location>
</feature>
<keyword evidence="2" id="KW-0472">Membrane</keyword>
<dbReference type="SUPFAM" id="SSF55846">
    <property type="entry name" value="N-acetylmuramoyl-L-alanine amidase-like"/>
    <property type="match status" value="1"/>
</dbReference>
<protein>
    <submittedName>
        <fullName evidence="5">N-acetylmuramoyl-L-alanine amidase</fullName>
    </submittedName>
</protein>
<comment type="similarity">
    <text evidence="1">Belongs to the N-acetylmuramoyl-L-alanine amidase 2 family.</text>
</comment>
<dbReference type="PROSITE" id="PS00018">
    <property type="entry name" value="EF_HAND_1"/>
    <property type="match status" value="1"/>
</dbReference>
<dbReference type="InterPro" id="IPR015510">
    <property type="entry name" value="PGRP"/>
</dbReference>
<keyword evidence="2" id="KW-0812">Transmembrane</keyword>
<accession>A0A413V3Q0</accession>
<dbReference type="InterPro" id="IPR018247">
    <property type="entry name" value="EF_Hand_1_Ca_BS"/>
</dbReference>
<dbReference type="GO" id="GO:0008270">
    <property type="term" value="F:zinc ion binding"/>
    <property type="evidence" value="ECO:0007669"/>
    <property type="project" value="InterPro"/>
</dbReference>
<gene>
    <name evidence="5" type="ORF">DW888_20910</name>
</gene>
<dbReference type="GO" id="GO:0009253">
    <property type="term" value="P:peptidoglycan catabolic process"/>
    <property type="evidence" value="ECO:0007669"/>
    <property type="project" value="InterPro"/>
</dbReference>
<dbReference type="InterPro" id="IPR006619">
    <property type="entry name" value="PGRP_domain_met/bac"/>
</dbReference>
<dbReference type="Proteomes" id="UP000284379">
    <property type="component" value="Unassembled WGS sequence"/>
</dbReference>
<dbReference type="PANTHER" id="PTHR11022">
    <property type="entry name" value="PEPTIDOGLYCAN RECOGNITION PROTEIN"/>
    <property type="match status" value="1"/>
</dbReference>
<dbReference type="AlphaFoldDB" id="A0A413V3Q0"/>
<dbReference type="SMART" id="SM00644">
    <property type="entry name" value="Ami_2"/>
    <property type="match status" value="1"/>
</dbReference>
<evidence type="ECO:0000313" key="5">
    <source>
        <dbReference type="EMBL" id="RHB28194.1"/>
    </source>
</evidence>
<feature type="transmembrane region" description="Helical" evidence="2">
    <location>
        <begin position="293"/>
        <end position="313"/>
    </location>
</feature>
<name>A0A413V3Q0_9BACE</name>
<feature type="domain" description="Peptidoglycan recognition protein family" evidence="4">
    <location>
        <begin position="1"/>
        <end position="120"/>
    </location>
</feature>
<evidence type="ECO:0000313" key="6">
    <source>
        <dbReference type="Proteomes" id="UP000284379"/>
    </source>
</evidence>
<keyword evidence="2" id="KW-1133">Transmembrane helix</keyword>
<dbReference type="CDD" id="cd06583">
    <property type="entry name" value="PGRP"/>
    <property type="match status" value="1"/>
</dbReference>
<dbReference type="EMBL" id="QSGO01000045">
    <property type="protein sequence ID" value="RHB28194.1"/>
    <property type="molecule type" value="Genomic_DNA"/>
</dbReference>
<evidence type="ECO:0000256" key="1">
    <source>
        <dbReference type="ARBA" id="ARBA00007553"/>
    </source>
</evidence>
<feature type="domain" description="N-acetylmuramoyl-L-alanine amidase" evidence="3">
    <location>
        <begin position="1"/>
        <end position="128"/>
    </location>
</feature>
<dbReference type="InterPro" id="IPR002502">
    <property type="entry name" value="Amidase_domain"/>
</dbReference>
<dbReference type="SMART" id="SM00701">
    <property type="entry name" value="PGRP"/>
    <property type="match status" value="1"/>
</dbReference>
<dbReference type="InterPro" id="IPR036505">
    <property type="entry name" value="Amidase/PGRP_sf"/>
</dbReference>
<dbReference type="PANTHER" id="PTHR11022:SF41">
    <property type="entry name" value="PEPTIDOGLYCAN-RECOGNITION PROTEIN LC-RELATED"/>
    <property type="match status" value="1"/>
</dbReference>
<organism evidence="5 6">
    <name type="scientific">Bacteroides nordii</name>
    <dbReference type="NCBI Taxonomy" id="291645"/>
    <lineage>
        <taxon>Bacteria</taxon>
        <taxon>Pseudomonadati</taxon>
        <taxon>Bacteroidota</taxon>
        <taxon>Bacteroidia</taxon>
        <taxon>Bacteroidales</taxon>
        <taxon>Bacteroidaceae</taxon>
        <taxon>Bacteroides</taxon>
    </lineage>
</organism>
<reference evidence="5 6" key="1">
    <citation type="submission" date="2018-08" db="EMBL/GenBank/DDBJ databases">
        <title>A genome reference for cultivated species of the human gut microbiota.</title>
        <authorList>
            <person name="Zou Y."/>
            <person name="Xue W."/>
            <person name="Luo G."/>
        </authorList>
    </citation>
    <scope>NUCLEOTIDE SEQUENCE [LARGE SCALE GENOMIC DNA]</scope>
    <source>
        <strain evidence="5 6">AM40-30BH</strain>
    </source>
</reference>
<dbReference type="FunFam" id="3.40.80.10:FF:000008">
    <property type="entry name" value="N-acetylmuramoyl-L-alanine amidase"/>
    <property type="match status" value="1"/>
</dbReference>
<dbReference type="GO" id="GO:0008745">
    <property type="term" value="F:N-acetylmuramoyl-L-alanine amidase activity"/>
    <property type="evidence" value="ECO:0007669"/>
    <property type="project" value="InterPro"/>
</dbReference>
<proteinExistence type="inferred from homology"/>
<sequence length="315" mass="35679">MRKIDTIIIHCSATKAWQDFTAKDIDSWHRKRGFDGIGYHYVIRLNGKIEKGRNVEYPGAHCPDWNTRSIGICYIGGLDANGKPADTRTKAQKRILYQLIRELQRDYPGVNLVIGHRDTSPDLNRNGVIEPCEFVKACPCFDVKEFMRTGHSMLLPLLALLLLPFWLSACGSVKSVERRDMNCDSVEQLHFAEHAASRVKQMQKIEEQEEEHMEETVFVFTKDTVTGDSFPSVMYPAAPLMLMKRTVVGRKVAKAVETEHDDIKETGGSVKALSEMVKKETVVDEKKRDVNRVWIIVGGVAIILWGLAIRANIHT</sequence>
<dbReference type="Pfam" id="PF01510">
    <property type="entry name" value="Amidase_2"/>
    <property type="match status" value="1"/>
</dbReference>
<evidence type="ECO:0000259" key="3">
    <source>
        <dbReference type="SMART" id="SM00644"/>
    </source>
</evidence>